<name>A0A846TVS2_9BACI</name>
<evidence type="ECO:0000313" key="2">
    <source>
        <dbReference type="EMBL" id="NKE05836.1"/>
    </source>
</evidence>
<feature type="transmembrane region" description="Helical" evidence="1">
    <location>
        <begin position="45"/>
        <end position="65"/>
    </location>
</feature>
<dbReference type="InterPro" id="IPR047961">
    <property type="entry name" value="Transp_suffix-like"/>
</dbReference>
<dbReference type="AlphaFoldDB" id="A0A846TVS2"/>
<organism evidence="2 3">
    <name type="scientific">Mesobacillus selenatarsenatis</name>
    <dbReference type="NCBI Taxonomy" id="388741"/>
    <lineage>
        <taxon>Bacteria</taxon>
        <taxon>Bacillati</taxon>
        <taxon>Bacillota</taxon>
        <taxon>Bacilli</taxon>
        <taxon>Bacillales</taxon>
        <taxon>Bacillaceae</taxon>
        <taxon>Mesobacillus</taxon>
    </lineage>
</organism>
<keyword evidence="1" id="KW-0472">Membrane</keyword>
<evidence type="ECO:0000313" key="3">
    <source>
        <dbReference type="Proteomes" id="UP000587942"/>
    </source>
</evidence>
<protein>
    <submittedName>
        <fullName evidence="2">Transporter suffix domain-containing protein</fullName>
    </submittedName>
</protein>
<evidence type="ECO:0000256" key="1">
    <source>
        <dbReference type="SAM" id="Phobius"/>
    </source>
</evidence>
<reference evidence="2 3" key="1">
    <citation type="submission" date="2020-03" db="EMBL/GenBank/DDBJ databases">
        <authorList>
            <person name="Sun Q."/>
        </authorList>
    </citation>
    <scope>NUCLEOTIDE SEQUENCE [LARGE SCALE GENOMIC DNA]</scope>
    <source>
        <strain evidence="2 3">KACC 21451</strain>
    </source>
</reference>
<dbReference type="RefSeq" id="WP_167832276.1">
    <property type="nucleotide sequence ID" value="NZ_JAAVUM010000006.1"/>
</dbReference>
<keyword evidence="1" id="KW-1133">Transmembrane helix</keyword>
<gene>
    <name evidence="2" type="ORF">GWK17_10225</name>
</gene>
<dbReference type="NCBIfam" id="NF033684">
    <property type="entry name" value="suffix_2_RND"/>
    <property type="match status" value="1"/>
</dbReference>
<comment type="caution">
    <text evidence="2">The sequence shown here is derived from an EMBL/GenBank/DDBJ whole genome shotgun (WGS) entry which is preliminary data.</text>
</comment>
<proteinExistence type="predicted"/>
<dbReference type="Proteomes" id="UP000587942">
    <property type="component" value="Unassembled WGS sequence"/>
</dbReference>
<keyword evidence="1" id="KW-0812">Transmembrane</keyword>
<feature type="transmembrane region" description="Helical" evidence="1">
    <location>
        <begin position="12"/>
        <end position="33"/>
    </location>
</feature>
<accession>A0A846TVS2</accession>
<sequence length="95" mass="10629">METKSKATKPLVYRIGMILIIASFIVWVMPLGIPFLPISGKMKAISITSALVMAEVLFWVGALMVGKEAARKIRTAINPKNWKNRRNEGRQEDGE</sequence>
<dbReference type="EMBL" id="JAAVUM010000006">
    <property type="protein sequence ID" value="NKE05836.1"/>
    <property type="molecule type" value="Genomic_DNA"/>
</dbReference>